<evidence type="ECO:0000313" key="2">
    <source>
        <dbReference type="EMBL" id="ESZ97053.1"/>
    </source>
</evidence>
<accession>W9CLZ0</accession>
<evidence type="ECO:0000313" key="3">
    <source>
        <dbReference type="Proteomes" id="UP000019487"/>
    </source>
</evidence>
<name>W9CLZ0_SCLBF</name>
<sequence>MTSDETVEIFSRNEAKQSILTLREDGYKKMEPSAMSITANHNSTTTINHQIYVTGLGSSTTFYGIGHTGLDVTQFPQFDKLPKEVQAMIIRLCLPKRNISRRLLVCRDHKNWIFLIEEQEVEYTPIHLVSKAFREVGSLHLPIALPSRDKSKPIYIHQDTTVVLNMSEKDFHNLRRCSMELIPPFFAKIEHLAVPLQLFDYHPCVSCGCGERQMCARAFHVIIFWEKLISACSQLKTLTAIQSSVLDCGLRNNSGLYELKNQLSASIGQVEDWNIDSVGNFSTYRLIAEKTMDRDLNVVQNGTGDCQYSKTNKSNLKRIHQLELESVTSYCINSTSPSLSATYKIWLSSEPNQQELRYTWNNYITKRIDEVFNPAEIEDNENNRDIQELIDEAYDAVYEQYDDSDEEDDYSSGKI</sequence>
<reference evidence="2 3" key="1">
    <citation type="journal article" date="2014" name="Genome Announc.">
        <title>Draft genome sequence of Sclerotinia borealis, a psychrophilic plant pathogenic fungus.</title>
        <authorList>
            <person name="Mardanov A.V."/>
            <person name="Beletsky A.V."/>
            <person name="Kadnikov V.V."/>
            <person name="Ignatov A.N."/>
            <person name="Ravin N.V."/>
        </authorList>
    </citation>
    <scope>NUCLEOTIDE SEQUENCE [LARGE SCALE GENOMIC DNA]</scope>
    <source>
        <strain evidence="3">F-4157</strain>
    </source>
</reference>
<dbReference type="AlphaFoldDB" id="W9CLZ0"/>
<organism evidence="2 3">
    <name type="scientific">Sclerotinia borealis (strain F-4128)</name>
    <dbReference type="NCBI Taxonomy" id="1432307"/>
    <lineage>
        <taxon>Eukaryota</taxon>
        <taxon>Fungi</taxon>
        <taxon>Dikarya</taxon>
        <taxon>Ascomycota</taxon>
        <taxon>Pezizomycotina</taxon>
        <taxon>Leotiomycetes</taxon>
        <taxon>Helotiales</taxon>
        <taxon>Sclerotiniaceae</taxon>
        <taxon>Sclerotinia</taxon>
    </lineage>
</organism>
<dbReference type="EMBL" id="AYSA01000104">
    <property type="protein sequence ID" value="ESZ97053.1"/>
    <property type="molecule type" value="Genomic_DNA"/>
</dbReference>
<gene>
    <name evidence="2" type="ORF">SBOR_2544</name>
</gene>
<dbReference type="InterPro" id="IPR045518">
    <property type="entry name" value="2EXR"/>
</dbReference>
<comment type="caution">
    <text evidence="2">The sequence shown here is derived from an EMBL/GenBank/DDBJ whole genome shotgun (WGS) entry which is preliminary data.</text>
</comment>
<dbReference type="Pfam" id="PF20150">
    <property type="entry name" value="2EXR"/>
    <property type="match status" value="1"/>
</dbReference>
<protein>
    <recommendedName>
        <fullName evidence="1">2EXR domain-containing protein</fullName>
    </recommendedName>
</protein>
<dbReference type="HOGENOM" id="CLU_662507_0_0_1"/>
<evidence type="ECO:0000259" key="1">
    <source>
        <dbReference type="Pfam" id="PF20150"/>
    </source>
</evidence>
<keyword evidence="3" id="KW-1185">Reference proteome</keyword>
<proteinExistence type="predicted"/>
<dbReference type="OrthoDB" id="3553306at2759"/>
<feature type="domain" description="2EXR" evidence="1">
    <location>
        <begin position="75"/>
        <end position="160"/>
    </location>
</feature>
<dbReference type="Proteomes" id="UP000019487">
    <property type="component" value="Unassembled WGS sequence"/>
</dbReference>